<dbReference type="Pfam" id="PF01844">
    <property type="entry name" value="HNH"/>
    <property type="match status" value="1"/>
</dbReference>
<evidence type="ECO:0000313" key="3">
    <source>
        <dbReference type="Proteomes" id="UP000053586"/>
    </source>
</evidence>
<evidence type="ECO:0000313" key="2">
    <source>
        <dbReference type="EMBL" id="GAB55017.1"/>
    </source>
</evidence>
<evidence type="ECO:0000259" key="1">
    <source>
        <dbReference type="SMART" id="SM00507"/>
    </source>
</evidence>
<dbReference type="InterPro" id="IPR002711">
    <property type="entry name" value="HNH"/>
</dbReference>
<dbReference type="GO" id="GO:0003676">
    <property type="term" value="F:nucleic acid binding"/>
    <property type="evidence" value="ECO:0007669"/>
    <property type="project" value="InterPro"/>
</dbReference>
<dbReference type="InterPro" id="IPR003615">
    <property type="entry name" value="HNH_nuc"/>
</dbReference>
<name>H5T9P0_9ALTE</name>
<dbReference type="SMART" id="SM00507">
    <property type="entry name" value="HNHc"/>
    <property type="match status" value="1"/>
</dbReference>
<dbReference type="Proteomes" id="UP000053586">
    <property type="component" value="Unassembled WGS sequence"/>
</dbReference>
<dbReference type="CDD" id="cd00085">
    <property type="entry name" value="HNHc"/>
    <property type="match status" value="1"/>
</dbReference>
<dbReference type="EMBL" id="BAET01000007">
    <property type="protein sequence ID" value="GAB55017.1"/>
    <property type="molecule type" value="Genomic_DNA"/>
</dbReference>
<proteinExistence type="predicted"/>
<accession>H5T9P0</accession>
<dbReference type="GO" id="GO:0004519">
    <property type="term" value="F:endonuclease activity"/>
    <property type="evidence" value="ECO:0007669"/>
    <property type="project" value="InterPro"/>
</dbReference>
<reference evidence="2 3" key="1">
    <citation type="journal article" date="2012" name="J. Bacteriol.">
        <title>Genome sequence of proteorhodopsin-containing sea ice bacterium Glaciecola punicea ACAM 611T.</title>
        <authorList>
            <person name="Qin Q.-L."/>
            <person name="Xie B.-B."/>
            <person name="Shu Y.-L."/>
            <person name="Rong J.-C."/>
            <person name="Zhao D.-L."/>
            <person name="Zhang X.-Y."/>
            <person name="Chen X.-L."/>
            <person name="Zhou B.-C."/>
            <person name="Zhanga Y.-Z."/>
        </authorList>
    </citation>
    <scope>NUCLEOTIDE SEQUENCE [LARGE SCALE GENOMIC DNA]</scope>
    <source>
        <strain evidence="2 3">ACAM 611</strain>
    </source>
</reference>
<dbReference type="PANTHER" id="PTHR33877">
    <property type="entry name" value="SLL1193 PROTEIN"/>
    <property type="match status" value="1"/>
</dbReference>
<dbReference type="AlphaFoldDB" id="H5T9P0"/>
<dbReference type="GO" id="GO:0008270">
    <property type="term" value="F:zinc ion binding"/>
    <property type="evidence" value="ECO:0007669"/>
    <property type="project" value="InterPro"/>
</dbReference>
<dbReference type="InterPro" id="IPR052892">
    <property type="entry name" value="NA-targeting_endonuclease"/>
</dbReference>
<dbReference type="RefSeq" id="WP_006003693.1">
    <property type="nucleotide sequence ID" value="NZ_BAET01000007.1"/>
</dbReference>
<reference evidence="2 3" key="2">
    <citation type="journal article" date="2017" name="Antonie Van Leeuwenhoek">
        <title>Rhizobium rhizosphaerae sp. nov., a novel species isolated from rice rhizosphere.</title>
        <authorList>
            <person name="Zhao J.J."/>
            <person name="Zhang J."/>
            <person name="Zhang R.J."/>
            <person name="Zhang C.W."/>
            <person name="Yin H.Q."/>
            <person name="Zhang X.X."/>
        </authorList>
    </citation>
    <scope>NUCLEOTIDE SEQUENCE [LARGE SCALE GENOMIC DNA]</scope>
    <source>
        <strain evidence="2 3">ACAM 611</strain>
    </source>
</reference>
<protein>
    <recommendedName>
        <fullName evidence="1">HNH nuclease domain-containing protein</fullName>
    </recommendedName>
</protein>
<dbReference type="PANTHER" id="PTHR33877:SF2">
    <property type="entry name" value="OS07G0170200 PROTEIN"/>
    <property type="match status" value="1"/>
</dbReference>
<organism evidence="2 3">
    <name type="scientific">Glaciecola punicea ACAM 611</name>
    <dbReference type="NCBI Taxonomy" id="1121923"/>
    <lineage>
        <taxon>Bacteria</taxon>
        <taxon>Pseudomonadati</taxon>
        <taxon>Pseudomonadota</taxon>
        <taxon>Gammaproteobacteria</taxon>
        <taxon>Alteromonadales</taxon>
        <taxon>Alteromonadaceae</taxon>
        <taxon>Glaciecola</taxon>
    </lineage>
</organism>
<dbReference type="eggNOG" id="COG1403">
    <property type="taxonomic scope" value="Bacteria"/>
</dbReference>
<keyword evidence="3" id="KW-1185">Reference proteome</keyword>
<gene>
    <name evidence="2" type="ORF">GPUN_0885</name>
</gene>
<comment type="caution">
    <text evidence="2">The sequence shown here is derived from an EMBL/GenBank/DDBJ whole genome shotgun (WGS) entry which is preliminary data.</text>
</comment>
<feature type="domain" description="HNH nuclease" evidence="1">
    <location>
        <begin position="161"/>
        <end position="214"/>
    </location>
</feature>
<sequence>MREHICIRNPEYVAGTNSKPEVGVFTQARKNQRPSPWGKISEGETVWMKWSGGPVVAKAKVSGYRQIMNCTASQLKSAVAGFALHDLDDYWSSLSNEFNALVIYLDNEEWLASPIDLVGRSYGSSWVVLPDSDSVKRWMTESKAPEKVVKDPRGLRTARPKLRFEVFRRDSYKCQYCGRAAPEYPLHVDHILPWSKGGETVIKNLVTACSECNLGKSNRPA</sequence>
<dbReference type="Gene3D" id="1.10.30.50">
    <property type="match status" value="1"/>
</dbReference>